<keyword evidence="3" id="KW-0479">Metal-binding</keyword>
<keyword evidence="7" id="KW-0175">Coiled coil</keyword>
<keyword evidence="4 6" id="KW-0863">Zinc-finger</keyword>
<keyword evidence="12" id="KW-1185">Reference proteome</keyword>
<keyword evidence="5" id="KW-0862">Zinc</keyword>
<dbReference type="GO" id="GO:0004842">
    <property type="term" value="F:ubiquitin-protein transferase activity"/>
    <property type="evidence" value="ECO:0007669"/>
    <property type="project" value="TreeGrafter"/>
</dbReference>
<organism evidence="11 12">
    <name type="scientific">Leptidea sinapis</name>
    <dbReference type="NCBI Taxonomy" id="189913"/>
    <lineage>
        <taxon>Eukaryota</taxon>
        <taxon>Metazoa</taxon>
        <taxon>Ecdysozoa</taxon>
        <taxon>Arthropoda</taxon>
        <taxon>Hexapoda</taxon>
        <taxon>Insecta</taxon>
        <taxon>Pterygota</taxon>
        <taxon>Neoptera</taxon>
        <taxon>Endopterygota</taxon>
        <taxon>Lepidoptera</taxon>
        <taxon>Glossata</taxon>
        <taxon>Ditrysia</taxon>
        <taxon>Papilionoidea</taxon>
        <taxon>Pieridae</taxon>
        <taxon>Dismorphiinae</taxon>
        <taxon>Leptidea</taxon>
    </lineage>
</organism>
<dbReference type="InterPro" id="IPR052256">
    <property type="entry name" value="E3_ubiquitin-ligase_CHFR"/>
</dbReference>
<dbReference type="PROSITE" id="PS00518">
    <property type="entry name" value="ZF_RING_1"/>
    <property type="match status" value="1"/>
</dbReference>
<dbReference type="PROSITE" id="PS50006">
    <property type="entry name" value="FHA_DOMAIN"/>
    <property type="match status" value="1"/>
</dbReference>
<dbReference type="EMBL" id="FZQP02000670">
    <property type="protein sequence ID" value="VVC89889.1"/>
    <property type="molecule type" value="Genomic_DNA"/>
</dbReference>
<dbReference type="InterPro" id="IPR000253">
    <property type="entry name" value="FHA_dom"/>
</dbReference>
<name>A0A5E4PYD0_9NEOP</name>
<evidence type="ECO:0000256" key="6">
    <source>
        <dbReference type="PROSITE-ProRule" id="PRU00175"/>
    </source>
</evidence>
<evidence type="ECO:0000313" key="12">
    <source>
        <dbReference type="Proteomes" id="UP000324832"/>
    </source>
</evidence>
<dbReference type="Gene3D" id="3.30.40.10">
    <property type="entry name" value="Zinc/RING finger domain, C3HC4 (zinc finger)"/>
    <property type="match status" value="1"/>
</dbReference>
<dbReference type="Pfam" id="PF13445">
    <property type="entry name" value="zf-RING_UBOX"/>
    <property type="match status" value="1"/>
</dbReference>
<evidence type="ECO:0000256" key="3">
    <source>
        <dbReference type="ARBA" id="ARBA00022723"/>
    </source>
</evidence>
<dbReference type="Pfam" id="PF00498">
    <property type="entry name" value="FHA"/>
    <property type="match status" value="1"/>
</dbReference>
<evidence type="ECO:0000256" key="8">
    <source>
        <dbReference type="SAM" id="MobiDB-lite"/>
    </source>
</evidence>
<dbReference type="SUPFAM" id="SSF57850">
    <property type="entry name" value="RING/U-box"/>
    <property type="match status" value="1"/>
</dbReference>
<feature type="domain" description="FHA" evidence="9">
    <location>
        <begin position="31"/>
        <end position="79"/>
    </location>
</feature>
<dbReference type="InterPro" id="IPR027370">
    <property type="entry name" value="Znf-RING_euk"/>
</dbReference>
<dbReference type="CDD" id="cd00060">
    <property type="entry name" value="FHA"/>
    <property type="match status" value="1"/>
</dbReference>
<evidence type="ECO:0000259" key="9">
    <source>
        <dbReference type="PROSITE" id="PS50006"/>
    </source>
</evidence>
<dbReference type="PANTHER" id="PTHR16079:SF4">
    <property type="entry name" value="E3 UBIQUITIN-PROTEIN LIGASE CHFR"/>
    <property type="match status" value="1"/>
</dbReference>
<evidence type="ECO:0000259" key="10">
    <source>
        <dbReference type="PROSITE" id="PS50089"/>
    </source>
</evidence>
<evidence type="ECO:0000256" key="1">
    <source>
        <dbReference type="ARBA" id="ARBA00005797"/>
    </source>
</evidence>
<feature type="domain" description="RING-type" evidence="10">
    <location>
        <begin position="437"/>
        <end position="477"/>
    </location>
</feature>
<dbReference type="GO" id="GO:0006511">
    <property type="term" value="P:ubiquitin-dependent protein catabolic process"/>
    <property type="evidence" value="ECO:0007669"/>
    <property type="project" value="TreeGrafter"/>
</dbReference>
<dbReference type="SMART" id="SM00184">
    <property type="entry name" value="RING"/>
    <property type="match status" value="1"/>
</dbReference>
<sequence length="580" mass="67470">MPDNFPSLVSCKPLNPDLIKFKKINITSEHFTLGRALKNSVTIPSIYISRSHCFFYKKNDDWLIEDYSTCGIEVNGDKMVKGAVRVLKNGDVIALETNKEFVYRFNWDDDGLPPGKRVKQDPGEDLSLNDVKTKFQESQNYEIKHMEEKIKKQKQIKETNKLLQKQLHMDMQKKIALLESKFASQIDNLKGEKNEIEKQKFLILEEKDAQISTLKNEMNELNRETSSKQDMLDKLKVKMKEQEELRLKEKTEMEDMLRRETEKLKILKEKELSELEEQKQQRELELMQELNKLKENLSKQIEATNELKLKSEEQLNQQMNEMKKMSDADRIKMEQLVKEREDIQMRLQAAEEEGKKKVEELKEHVQEREVELAVLAAQRIQMQTDQTSEVKNQLENVVDEKKRILENFAVPDIVQAGPSKQKTLAEVGEIMENELQCSICAELFVEATTLECSHTFCKYCIDTWKKKKREAPIKSECRSLVLDSFIDKMVQNLTDELKKKREDMLKSRKEENTPKRKKTGTSSTTSARRNRRSGRTTRDDGADRTSRRRRNHLLASPGSNFRKHCSHGGAGGNRSAGSGY</sequence>
<dbReference type="SUPFAM" id="SSF49879">
    <property type="entry name" value="SMAD/FHA domain"/>
    <property type="match status" value="1"/>
</dbReference>
<reference evidence="11 12" key="1">
    <citation type="submission" date="2017-07" db="EMBL/GenBank/DDBJ databases">
        <authorList>
            <person name="Talla V."/>
            <person name="Backstrom N."/>
        </authorList>
    </citation>
    <scope>NUCLEOTIDE SEQUENCE [LARGE SCALE GENOMIC DNA]</scope>
</reference>
<dbReference type="GO" id="GO:0016567">
    <property type="term" value="P:protein ubiquitination"/>
    <property type="evidence" value="ECO:0007669"/>
    <property type="project" value="TreeGrafter"/>
</dbReference>
<dbReference type="InterPro" id="IPR017907">
    <property type="entry name" value="Znf_RING_CS"/>
</dbReference>
<proteinExistence type="inferred from homology"/>
<dbReference type="GO" id="GO:0005634">
    <property type="term" value="C:nucleus"/>
    <property type="evidence" value="ECO:0007669"/>
    <property type="project" value="TreeGrafter"/>
</dbReference>
<feature type="compositionally biased region" description="Gly residues" evidence="8">
    <location>
        <begin position="568"/>
        <end position="580"/>
    </location>
</feature>
<feature type="compositionally biased region" description="Basic and acidic residues" evidence="8">
    <location>
        <begin position="499"/>
        <end position="514"/>
    </location>
</feature>
<dbReference type="GO" id="GO:0008270">
    <property type="term" value="F:zinc ion binding"/>
    <property type="evidence" value="ECO:0007669"/>
    <property type="project" value="UniProtKB-KW"/>
</dbReference>
<accession>A0A5E4PYD0</accession>
<evidence type="ECO:0000256" key="7">
    <source>
        <dbReference type="SAM" id="Coils"/>
    </source>
</evidence>
<dbReference type="InterPro" id="IPR008984">
    <property type="entry name" value="SMAD_FHA_dom_sf"/>
</dbReference>
<dbReference type="InterPro" id="IPR013083">
    <property type="entry name" value="Znf_RING/FYVE/PHD"/>
</dbReference>
<dbReference type="InterPro" id="IPR001841">
    <property type="entry name" value="Znf_RING"/>
</dbReference>
<evidence type="ECO:0000256" key="4">
    <source>
        <dbReference type="ARBA" id="ARBA00022771"/>
    </source>
</evidence>
<protein>
    <recommendedName>
        <fullName evidence="2">E3 ubiquitin-protein ligase CHFR</fullName>
    </recommendedName>
</protein>
<dbReference type="SMART" id="SM00240">
    <property type="entry name" value="FHA"/>
    <property type="match status" value="1"/>
</dbReference>
<evidence type="ECO:0000256" key="2">
    <source>
        <dbReference type="ARBA" id="ARBA00017908"/>
    </source>
</evidence>
<feature type="region of interest" description="Disordered" evidence="8">
    <location>
        <begin position="499"/>
        <end position="580"/>
    </location>
</feature>
<dbReference type="PANTHER" id="PTHR16079">
    <property type="entry name" value="UBIQUITIN LIGASE PROTEIN CHFR"/>
    <property type="match status" value="1"/>
</dbReference>
<comment type="similarity">
    <text evidence="1">Belongs to the CHFR family.</text>
</comment>
<dbReference type="PROSITE" id="PS50089">
    <property type="entry name" value="ZF_RING_2"/>
    <property type="match status" value="1"/>
</dbReference>
<evidence type="ECO:0000256" key="5">
    <source>
        <dbReference type="ARBA" id="ARBA00022833"/>
    </source>
</evidence>
<dbReference type="Proteomes" id="UP000324832">
    <property type="component" value="Unassembled WGS sequence"/>
</dbReference>
<dbReference type="AlphaFoldDB" id="A0A5E4PYD0"/>
<feature type="compositionally biased region" description="Basic and acidic residues" evidence="8">
    <location>
        <begin position="536"/>
        <end position="545"/>
    </location>
</feature>
<feature type="coiled-coil region" evidence="7">
    <location>
        <begin position="146"/>
        <end position="378"/>
    </location>
</feature>
<dbReference type="Gene3D" id="2.60.200.20">
    <property type="match status" value="1"/>
</dbReference>
<evidence type="ECO:0000313" key="11">
    <source>
        <dbReference type="EMBL" id="VVC89889.1"/>
    </source>
</evidence>
<gene>
    <name evidence="11" type="ORF">LSINAPIS_LOCUS2922</name>
</gene>